<feature type="region of interest" description="Disordered" evidence="1">
    <location>
        <begin position="356"/>
        <end position="376"/>
    </location>
</feature>
<gene>
    <name evidence="4" type="ORF">TBRA_LOCUS12674</name>
</gene>
<dbReference type="InterPro" id="IPR036875">
    <property type="entry name" value="Znf_CCHC_sf"/>
</dbReference>
<dbReference type="GO" id="GO:0003676">
    <property type="term" value="F:nucleic acid binding"/>
    <property type="evidence" value="ECO:0007669"/>
    <property type="project" value="InterPro"/>
</dbReference>
<feature type="compositionally biased region" description="Basic residues" evidence="1">
    <location>
        <begin position="459"/>
        <end position="468"/>
    </location>
</feature>
<evidence type="ECO:0000259" key="3">
    <source>
        <dbReference type="SMART" id="SM00343"/>
    </source>
</evidence>
<feature type="compositionally biased region" description="Basic residues" evidence="1">
    <location>
        <begin position="981"/>
        <end position="994"/>
    </location>
</feature>
<dbReference type="AlphaFoldDB" id="A0A6H5IV90"/>
<evidence type="ECO:0000313" key="5">
    <source>
        <dbReference type="Proteomes" id="UP000479190"/>
    </source>
</evidence>
<feature type="region of interest" description="Disordered" evidence="1">
    <location>
        <begin position="442"/>
        <end position="470"/>
    </location>
</feature>
<feature type="transmembrane region" description="Helical" evidence="2">
    <location>
        <begin position="118"/>
        <end position="139"/>
    </location>
</feature>
<evidence type="ECO:0000256" key="1">
    <source>
        <dbReference type="SAM" id="MobiDB-lite"/>
    </source>
</evidence>
<keyword evidence="2" id="KW-0812">Transmembrane</keyword>
<proteinExistence type="predicted"/>
<feature type="transmembrane region" description="Helical" evidence="2">
    <location>
        <begin position="145"/>
        <end position="164"/>
    </location>
</feature>
<feature type="region of interest" description="Disordered" evidence="1">
    <location>
        <begin position="643"/>
        <end position="724"/>
    </location>
</feature>
<dbReference type="OrthoDB" id="7697589at2759"/>
<sequence>MPSMQREIIHSLESKLVDEAEEYVGLLISYTSISDLLEDHKDRFGNRSVAEALVLELGRTIQGATEPLLTVENSNTTFFFATTAIYVDSKRPPAGVKARHRPKRPRRILTLQVTRMKILSAILPVTRNTGVIIIIINAIITDRTIIAIIMINGATIIMIMINRIGPPAQVNHALPRQIMQKTNRVLGAVLKQRAHRSPRNQNSNDINDIERRAAKIALNRNVLSCFLHGLREPIQNYTRLCIPSNLPDAIRKAIDVERETLLRAATGSNISAMGLLNIPLTAPLPSKIAQEHSTGSESADATSSPEKDARKEGKIQCQYCFKYNHVAADCRKLKHDLLFCNNCHLRGHEAATCRRQGQASAQTPENDTNASNDQNENSKPKYRVIIIIIATITDRTTIAIITISEATSMRIMVNRIGQVNHALPRQIIQKTNRVLGAVLKQRAHRSPRNQNSNGESITHKKTSPHHRMSSSITTYGDGKFTVVTDHQPLVHFHKTKKPELRFNRLKAELRGYEFSIVYRRGRVNNNVDALSRNPTSCDTSDLTRAQLYELADKQEREDNDLSGEKDHPPGRIFTIRTKRVTDGGERIDKDKYDDNSDCDSTDFFQQVTRKHRRTESPMPLVRQAKLDAKRKISDIINLDKRPRKTNSHCIADNTKNAFPARSHNAQKSRKDEEENIHLNAESEPHTTQKLIRRDSSPCSVCTDPDVGQPQPDGITDHSDKTGTRVSSISSRARRTILNTKTILPMMARLLGHRITSMPFTIERLDTFTGPLIENLGPTAISISSWKTLQRVNIADILNAPTSLQEILSRIKYLCNNTCPYTTRLKMSEVQLIEATKTVENLRLTLNQHSSDRHKRSLAPIIGRVANLLFGTLDDLAEERIMGLIETSMNDTRKLAELLANQTEIVDRRLQYTEEEMRTLRKNVESALDERWNYLDLIDTLTSQIHHTRIAPGYPRGANRIYRWGLAPYLQHPTSRRDTSRNGHRHSATKQKNQKARTTLTRGRRMQGAKAQLERMMAPEARTTLTR</sequence>
<dbReference type="PANTHER" id="PTHR37984:SF15">
    <property type="entry name" value="INTEGRASE CATALYTIC DOMAIN-CONTAINING PROTEIN"/>
    <property type="match status" value="1"/>
</dbReference>
<organism evidence="4 5">
    <name type="scientific">Trichogramma brassicae</name>
    <dbReference type="NCBI Taxonomy" id="86971"/>
    <lineage>
        <taxon>Eukaryota</taxon>
        <taxon>Metazoa</taxon>
        <taxon>Ecdysozoa</taxon>
        <taxon>Arthropoda</taxon>
        <taxon>Hexapoda</taxon>
        <taxon>Insecta</taxon>
        <taxon>Pterygota</taxon>
        <taxon>Neoptera</taxon>
        <taxon>Endopterygota</taxon>
        <taxon>Hymenoptera</taxon>
        <taxon>Apocrita</taxon>
        <taxon>Proctotrupomorpha</taxon>
        <taxon>Chalcidoidea</taxon>
        <taxon>Trichogrammatidae</taxon>
        <taxon>Trichogramma</taxon>
    </lineage>
</organism>
<feature type="compositionally biased region" description="Polar residues" evidence="1">
    <location>
        <begin position="291"/>
        <end position="304"/>
    </location>
</feature>
<dbReference type="InterPro" id="IPR050951">
    <property type="entry name" value="Retrovirus_Pol_polyprotein"/>
</dbReference>
<dbReference type="SUPFAM" id="SSF57756">
    <property type="entry name" value="Retrovirus zinc finger-like domains"/>
    <property type="match status" value="1"/>
</dbReference>
<evidence type="ECO:0000313" key="4">
    <source>
        <dbReference type="EMBL" id="CAB0040984.1"/>
    </source>
</evidence>
<feature type="region of interest" description="Disordered" evidence="1">
    <location>
        <begin position="971"/>
        <end position="1026"/>
    </location>
</feature>
<evidence type="ECO:0000256" key="2">
    <source>
        <dbReference type="SAM" id="Phobius"/>
    </source>
</evidence>
<dbReference type="PANTHER" id="PTHR37984">
    <property type="entry name" value="PROTEIN CBG26694"/>
    <property type="match status" value="1"/>
</dbReference>
<keyword evidence="5" id="KW-1185">Reference proteome</keyword>
<feature type="transmembrane region" description="Helical" evidence="2">
    <location>
        <begin position="384"/>
        <end position="403"/>
    </location>
</feature>
<reference evidence="4 5" key="1">
    <citation type="submission" date="2020-02" db="EMBL/GenBank/DDBJ databases">
        <authorList>
            <person name="Ferguson B K."/>
        </authorList>
    </citation>
    <scope>NUCLEOTIDE SEQUENCE [LARGE SCALE GENOMIC DNA]</scope>
</reference>
<dbReference type="EMBL" id="CADCXV010001079">
    <property type="protein sequence ID" value="CAB0040984.1"/>
    <property type="molecule type" value="Genomic_DNA"/>
</dbReference>
<dbReference type="InterPro" id="IPR001878">
    <property type="entry name" value="Znf_CCHC"/>
</dbReference>
<keyword evidence="2" id="KW-0472">Membrane</keyword>
<dbReference type="Gene3D" id="4.10.60.10">
    <property type="entry name" value="Zinc finger, CCHC-type"/>
    <property type="match status" value="1"/>
</dbReference>
<keyword evidence="2" id="KW-1133">Transmembrane helix</keyword>
<protein>
    <recommendedName>
        <fullName evidence="3">CCHC-type domain-containing protein</fullName>
    </recommendedName>
</protein>
<feature type="region of interest" description="Disordered" evidence="1">
    <location>
        <begin position="289"/>
        <end position="308"/>
    </location>
</feature>
<name>A0A6H5IV90_9HYME</name>
<dbReference type="GO" id="GO:0008270">
    <property type="term" value="F:zinc ion binding"/>
    <property type="evidence" value="ECO:0007669"/>
    <property type="project" value="InterPro"/>
</dbReference>
<feature type="domain" description="CCHC-type" evidence="3">
    <location>
        <begin position="316"/>
        <end position="332"/>
    </location>
</feature>
<dbReference type="SMART" id="SM00343">
    <property type="entry name" value="ZnF_C2HC"/>
    <property type="match status" value="2"/>
</dbReference>
<feature type="domain" description="CCHC-type" evidence="3">
    <location>
        <begin position="339"/>
        <end position="355"/>
    </location>
</feature>
<dbReference type="Proteomes" id="UP000479190">
    <property type="component" value="Unassembled WGS sequence"/>
</dbReference>
<feature type="compositionally biased region" description="Basic and acidic residues" evidence="1">
    <location>
        <begin position="668"/>
        <end position="695"/>
    </location>
</feature>
<accession>A0A6H5IV90</accession>